<reference evidence="1 2" key="1">
    <citation type="submission" date="2019-09" db="EMBL/GenBank/DDBJ databases">
        <title>Parvibaculum sedimenti sp. nov., isolated from sediment.</title>
        <authorList>
            <person name="Wang Y."/>
        </authorList>
    </citation>
    <scope>NUCLEOTIDE SEQUENCE [LARGE SCALE GENOMIC DNA]</scope>
    <source>
        <strain evidence="1 2">HXT-9</strain>
    </source>
</reference>
<keyword evidence="1" id="KW-0413">Isomerase</keyword>
<evidence type="ECO:0000313" key="2">
    <source>
        <dbReference type="Proteomes" id="UP000468901"/>
    </source>
</evidence>
<keyword evidence="2" id="KW-1185">Reference proteome</keyword>
<protein>
    <submittedName>
        <fullName evidence="1">Topoisomerase II</fullName>
    </submittedName>
</protein>
<dbReference type="Proteomes" id="UP000468901">
    <property type="component" value="Unassembled WGS sequence"/>
</dbReference>
<dbReference type="AlphaFoldDB" id="A0A6N6VKE0"/>
<name>A0A6N6VKE0_9HYPH</name>
<evidence type="ECO:0000313" key="1">
    <source>
        <dbReference type="EMBL" id="KAB7739757.1"/>
    </source>
</evidence>
<dbReference type="EMBL" id="WESC01000009">
    <property type="protein sequence ID" value="KAB7739757.1"/>
    <property type="molecule type" value="Genomic_DNA"/>
</dbReference>
<organism evidence="1 2">
    <name type="scientific">Parvibaculum sedimenti</name>
    <dbReference type="NCBI Taxonomy" id="2608632"/>
    <lineage>
        <taxon>Bacteria</taxon>
        <taxon>Pseudomonadati</taxon>
        <taxon>Pseudomonadota</taxon>
        <taxon>Alphaproteobacteria</taxon>
        <taxon>Hyphomicrobiales</taxon>
        <taxon>Parvibaculaceae</taxon>
        <taxon>Parvibaculum</taxon>
    </lineage>
</organism>
<dbReference type="GO" id="GO:0016853">
    <property type="term" value="F:isomerase activity"/>
    <property type="evidence" value="ECO:0007669"/>
    <property type="project" value="UniProtKB-KW"/>
</dbReference>
<gene>
    <name evidence="1" type="ORF">F2P47_11535</name>
</gene>
<comment type="caution">
    <text evidence="1">The sequence shown here is derived from an EMBL/GenBank/DDBJ whole genome shotgun (WGS) entry which is preliminary data.</text>
</comment>
<proteinExistence type="predicted"/>
<accession>A0A6N6VKE0</accession>
<sequence length="326" mass="37851">MEETGWPSEASLNAVIGGKAAEFMDLHHEQILSAEAYVSLYMKGFKAAMAQRDATTHRENYGRLKKSKVAQKYFMLFLKRSYLKHFDEYSRKRPQLYESVIWIGQNKADYGLFITPVWRKGEWVNDRSEIRHFPKRYWTIGHVIETGLVVNGDPDPIMFNDIEAYLVFFKNTLVRASGSPYEREVANLYVDFVRASPEPEHVPLLIPEFRYGGKAAKHDFRLDFTIINPFTMERVGFELSPWSTHGYLAGLKGLTQAKINEMAKDNFEQEMKKHRSFFDKHGVYALIYTDQQLKNIPALFTEMQKYLTPVDKVAQLDFALLNAFFA</sequence>